<dbReference type="EMBL" id="RCHS01000168">
    <property type="protein sequence ID" value="RMX60359.1"/>
    <property type="molecule type" value="Genomic_DNA"/>
</dbReference>
<name>A0A3M6V3G1_POCDA</name>
<evidence type="ECO:0000313" key="1">
    <source>
        <dbReference type="EMBL" id="RMX60359.1"/>
    </source>
</evidence>
<feature type="non-terminal residue" evidence="1">
    <location>
        <position position="193"/>
    </location>
</feature>
<sequence>MLRRKPFRSILASLHFPVLGCWAWNLIWHVLNFKEHISSQLKKAYVKTGALRRIKRFVLMDVMLALYKSLFYPSRILLSPPVRRGESSECRKKKQSLIVLFKCIRNIGPKYNGDFLRIRETSHNLRGNGVNLCVPKSNLNFMRNSFTYKCAQLWNKLPEDVKLADDVDVFKSKLRLIQLSYFERALVLLNDKV</sequence>
<proteinExistence type="predicted"/>
<protein>
    <submittedName>
        <fullName evidence="1">Uncharacterized protein</fullName>
    </submittedName>
</protein>
<evidence type="ECO:0000313" key="2">
    <source>
        <dbReference type="Proteomes" id="UP000275408"/>
    </source>
</evidence>
<gene>
    <name evidence="1" type="ORF">pdam_00022812</name>
</gene>
<dbReference type="Proteomes" id="UP000275408">
    <property type="component" value="Unassembled WGS sequence"/>
</dbReference>
<comment type="caution">
    <text evidence="1">The sequence shown here is derived from an EMBL/GenBank/DDBJ whole genome shotgun (WGS) entry which is preliminary data.</text>
</comment>
<dbReference type="AlphaFoldDB" id="A0A3M6V3G1"/>
<reference evidence="1 2" key="1">
    <citation type="journal article" date="2018" name="Sci. Rep.">
        <title>Comparative analysis of the Pocillopora damicornis genome highlights role of immune system in coral evolution.</title>
        <authorList>
            <person name="Cunning R."/>
            <person name="Bay R.A."/>
            <person name="Gillette P."/>
            <person name="Baker A.C."/>
            <person name="Traylor-Knowles N."/>
        </authorList>
    </citation>
    <scope>NUCLEOTIDE SEQUENCE [LARGE SCALE GENOMIC DNA]</scope>
    <source>
        <strain evidence="1">RSMAS</strain>
        <tissue evidence="1">Whole animal</tissue>
    </source>
</reference>
<accession>A0A3M6V3G1</accession>
<keyword evidence="2" id="KW-1185">Reference proteome</keyword>
<organism evidence="1 2">
    <name type="scientific">Pocillopora damicornis</name>
    <name type="common">Cauliflower coral</name>
    <name type="synonym">Millepora damicornis</name>
    <dbReference type="NCBI Taxonomy" id="46731"/>
    <lineage>
        <taxon>Eukaryota</taxon>
        <taxon>Metazoa</taxon>
        <taxon>Cnidaria</taxon>
        <taxon>Anthozoa</taxon>
        <taxon>Hexacorallia</taxon>
        <taxon>Scleractinia</taxon>
        <taxon>Astrocoeniina</taxon>
        <taxon>Pocilloporidae</taxon>
        <taxon>Pocillopora</taxon>
    </lineage>
</organism>